<dbReference type="Proteomes" id="UP000245535">
    <property type="component" value="Unassembled WGS sequence"/>
</dbReference>
<dbReference type="InterPro" id="IPR050351">
    <property type="entry name" value="BphY/WalK/GraS-like"/>
</dbReference>
<dbReference type="PROSITE" id="PS50109">
    <property type="entry name" value="HIS_KIN"/>
    <property type="match status" value="1"/>
</dbReference>
<organism evidence="11 12">
    <name type="scientific">Sediminitomix flava</name>
    <dbReference type="NCBI Taxonomy" id="379075"/>
    <lineage>
        <taxon>Bacteria</taxon>
        <taxon>Pseudomonadati</taxon>
        <taxon>Bacteroidota</taxon>
        <taxon>Cytophagia</taxon>
        <taxon>Cytophagales</taxon>
        <taxon>Flammeovirgaceae</taxon>
        <taxon>Sediminitomix</taxon>
    </lineage>
</organism>
<dbReference type="CDD" id="cd00075">
    <property type="entry name" value="HATPase"/>
    <property type="match status" value="1"/>
</dbReference>
<dbReference type="InterPro" id="IPR005467">
    <property type="entry name" value="His_kinase_dom"/>
</dbReference>
<dbReference type="Gene3D" id="3.30.565.10">
    <property type="entry name" value="Histidine kinase-like ATPase, C-terminal domain"/>
    <property type="match status" value="1"/>
</dbReference>
<keyword evidence="9" id="KW-1133">Transmembrane helix</keyword>
<dbReference type="GO" id="GO:0000155">
    <property type="term" value="F:phosphorelay sensor kinase activity"/>
    <property type="evidence" value="ECO:0007669"/>
    <property type="project" value="InterPro"/>
</dbReference>
<dbReference type="Pfam" id="PF08269">
    <property type="entry name" value="dCache_2"/>
    <property type="match status" value="1"/>
</dbReference>
<gene>
    <name evidence="11" type="ORF">BC781_101893</name>
</gene>
<keyword evidence="6 11" id="KW-0418">Kinase</keyword>
<evidence type="ECO:0000256" key="2">
    <source>
        <dbReference type="ARBA" id="ARBA00012438"/>
    </source>
</evidence>
<evidence type="ECO:0000256" key="9">
    <source>
        <dbReference type="SAM" id="Phobius"/>
    </source>
</evidence>
<dbReference type="EMBL" id="QGDO01000001">
    <property type="protein sequence ID" value="PWJ44522.1"/>
    <property type="molecule type" value="Genomic_DNA"/>
</dbReference>
<keyword evidence="8" id="KW-0902">Two-component regulatory system</keyword>
<comment type="caution">
    <text evidence="11">The sequence shown here is derived from an EMBL/GenBank/DDBJ whole genome shotgun (WGS) entry which is preliminary data.</text>
</comment>
<keyword evidence="9" id="KW-0812">Transmembrane</keyword>
<keyword evidence="4" id="KW-0808">Transferase</keyword>
<dbReference type="GO" id="GO:0030295">
    <property type="term" value="F:protein kinase activator activity"/>
    <property type="evidence" value="ECO:0007669"/>
    <property type="project" value="TreeGrafter"/>
</dbReference>
<proteinExistence type="predicted"/>
<evidence type="ECO:0000256" key="6">
    <source>
        <dbReference type="ARBA" id="ARBA00022777"/>
    </source>
</evidence>
<dbReference type="InterPro" id="IPR003661">
    <property type="entry name" value="HisK_dim/P_dom"/>
</dbReference>
<name>A0A315ZGQ0_SEDFL</name>
<evidence type="ECO:0000256" key="5">
    <source>
        <dbReference type="ARBA" id="ARBA00022741"/>
    </source>
</evidence>
<dbReference type="InterPro" id="IPR004358">
    <property type="entry name" value="Sig_transdc_His_kin-like_C"/>
</dbReference>
<comment type="catalytic activity">
    <reaction evidence="1">
        <text>ATP + protein L-histidine = ADP + protein N-phospho-L-histidine.</text>
        <dbReference type="EC" id="2.7.13.3"/>
    </reaction>
</comment>
<evidence type="ECO:0000256" key="8">
    <source>
        <dbReference type="ARBA" id="ARBA00023012"/>
    </source>
</evidence>
<dbReference type="PRINTS" id="PR00344">
    <property type="entry name" value="BCTRLSENSOR"/>
</dbReference>
<dbReference type="SUPFAM" id="SSF47384">
    <property type="entry name" value="Homodimeric domain of signal transducing histidine kinase"/>
    <property type="match status" value="1"/>
</dbReference>
<dbReference type="AlphaFoldDB" id="A0A315ZGQ0"/>
<dbReference type="InterPro" id="IPR036890">
    <property type="entry name" value="HATPase_C_sf"/>
</dbReference>
<keyword evidence="12" id="KW-1185">Reference proteome</keyword>
<dbReference type="SMART" id="SM00387">
    <property type="entry name" value="HATPase_c"/>
    <property type="match status" value="1"/>
</dbReference>
<evidence type="ECO:0000313" key="11">
    <source>
        <dbReference type="EMBL" id="PWJ44522.1"/>
    </source>
</evidence>
<dbReference type="InterPro" id="IPR036097">
    <property type="entry name" value="HisK_dim/P_sf"/>
</dbReference>
<evidence type="ECO:0000256" key="3">
    <source>
        <dbReference type="ARBA" id="ARBA00022553"/>
    </source>
</evidence>
<dbReference type="GO" id="GO:0007234">
    <property type="term" value="P:osmosensory signaling via phosphorelay pathway"/>
    <property type="evidence" value="ECO:0007669"/>
    <property type="project" value="TreeGrafter"/>
</dbReference>
<dbReference type="RefSeq" id="WP_109616009.1">
    <property type="nucleotide sequence ID" value="NZ_QGDO01000001.1"/>
</dbReference>
<dbReference type="Gene3D" id="1.10.287.130">
    <property type="match status" value="1"/>
</dbReference>
<dbReference type="GO" id="GO:0005524">
    <property type="term" value="F:ATP binding"/>
    <property type="evidence" value="ECO:0007669"/>
    <property type="project" value="UniProtKB-KW"/>
</dbReference>
<evidence type="ECO:0000256" key="1">
    <source>
        <dbReference type="ARBA" id="ARBA00000085"/>
    </source>
</evidence>
<keyword evidence="3" id="KW-0597">Phosphoprotein</keyword>
<dbReference type="InterPro" id="IPR004010">
    <property type="entry name" value="Double_Cache_2"/>
</dbReference>
<keyword evidence="9" id="KW-0472">Membrane</keyword>
<protein>
    <recommendedName>
        <fullName evidence="2">histidine kinase</fullName>
        <ecNumber evidence="2">2.7.13.3</ecNumber>
    </recommendedName>
</protein>
<keyword evidence="7" id="KW-0067">ATP-binding</keyword>
<dbReference type="Pfam" id="PF02518">
    <property type="entry name" value="HATPase_c"/>
    <property type="match status" value="1"/>
</dbReference>
<dbReference type="OrthoDB" id="109585at2"/>
<sequence>MPVISVFFISLIIIYFYIIFDEYRSFNTDLQALQQHTVAQQATKFQESFQDISDDIYETAISHDKTFHQKTASKAKEIAHLLDFIYSQQKFSKSQFISKLPEITSIIPIYSGELNFCIIDKNGNVIYDPYSSLQSVPNENKQFPSLAAKYYLKHKKDKSSLILGDHIDSDRTLCGLYIKPLENIDWFVCTGGLRPVIIKKFYNDLLLDIEKNVSSKDTHLSIFDQDGRAIFLDNRRTIELKGKHIIEKLELVDSLIHSEKELKVSIIQDIQGSHEHLTIAGNIKVLGLKILLEKDLNPLSARAELLHVHRRQETQNSIIAFTLLLLVLMLIIAWVVVRSSRRVLGNINNFSKFFEEEEIKAIDKEKLHFIEFKSLADKANQMIENHKEANKKIIKQRESIRYQNKVLSQQNQEYQKINLEMNNILSVVAHDLKSPLNSVYGLANLMSNAPDIPKEYKEYAELIQHLISDGNNLIQDLIEVHSRAQQNDSLNIETINVGKLSDGLVKKHEHDALRKKIAINVQAEEDTEITSSLRIINRILDNILNNAIKFSHYGSQIWLHFWMHDDFLKISIKDQGPGIKKNEQHLLFKKYSRLSARPTGGESSSGLGLAIVKQLLEKISGEISFNSEESKGTEFIISIPSMK</sequence>
<dbReference type="PANTHER" id="PTHR42878">
    <property type="entry name" value="TWO-COMPONENT HISTIDINE KINASE"/>
    <property type="match status" value="1"/>
</dbReference>
<dbReference type="PANTHER" id="PTHR42878:SF7">
    <property type="entry name" value="SENSOR HISTIDINE KINASE GLRK"/>
    <property type="match status" value="1"/>
</dbReference>
<dbReference type="Pfam" id="PF00512">
    <property type="entry name" value="HisKA"/>
    <property type="match status" value="1"/>
</dbReference>
<dbReference type="CDD" id="cd00082">
    <property type="entry name" value="HisKA"/>
    <property type="match status" value="1"/>
</dbReference>
<dbReference type="InterPro" id="IPR003594">
    <property type="entry name" value="HATPase_dom"/>
</dbReference>
<evidence type="ECO:0000256" key="4">
    <source>
        <dbReference type="ARBA" id="ARBA00022679"/>
    </source>
</evidence>
<evidence type="ECO:0000259" key="10">
    <source>
        <dbReference type="PROSITE" id="PS50109"/>
    </source>
</evidence>
<dbReference type="EC" id="2.7.13.3" evidence="2"/>
<feature type="transmembrane region" description="Helical" evidence="9">
    <location>
        <begin position="318"/>
        <end position="337"/>
    </location>
</feature>
<dbReference type="GO" id="GO:0000156">
    <property type="term" value="F:phosphorelay response regulator activity"/>
    <property type="evidence" value="ECO:0007669"/>
    <property type="project" value="TreeGrafter"/>
</dbReference>
<evidence type="ECO:0000313" key="12">
    <source>
        <dbReference type="Proteomes" id="UP000245535"/>
    </source>
</evidence>
<reference evidence="11 12" key="1">
    <citation type="submission" date="2018-03" db="EMBL/GenBank/DDBJ databases">
        <title>Genomic Encyclopedia of Archaeal and Bacterial Type Strains, Phase II (KMG-II): from individual species to whole genera.</title>
        <authorList>
            <person name="Goeker M."/>
        </authorList>
    </citation>
    <scope>NUCLEOTIDE SEQUENCE [LARGE SCALE GENOMIC DNA]</scope>
    <source>
        <strain evidence="11 12">DSM 28229</strain>
    </source>
</reference>
<feature type="domain" description="Histidine kinase" evidence="10">
    <location>
        <begin position="427"/>
        <end position="643"/>
    </location>
</feature>
<keyword evidence="5" id="KW-0547">Nucleotide-binding</keyword>
<feature type="transmembrane region" description="Helical" evidence="9">
    <location>
        <begin position="6"/>
        <end position="23"/>
    </location>
</feature>
<dbReference type="SMART" id="SM00388">
    <property type="entry name" value="HisKA"/>
    <property type="match status" value="1"/>
</dbReference>
<accession>A0A315ZGQ0</accession>
<dbReference type="SUPFAM" id="SSF55874">
    <property type="entry name" value="ATPase domain of HSP90 chaperone/DNA topoisomerase II/histidine kinase"/>
    <property type="match status" value="1"/>
</dbReference>
<evidence type="ECO:0000256" key="7">
    <source>
        <dbReference type="ARBA" id="ARBA00022840"/>
    </source>
</evidence>